<feature type="chain" id="PRO_5046888924" description="Type 1 fimbrial protein" evidence="1">
    <location>
        <begin position="32"/>
        <end position="111"/>
    </location>
</feature>
<proteinExistence type="predicted"/>
<organism evidence="2 3">
    <name type="scientific">Cupriavidus numazuensis</name>
    <dbReference type="NCBI Taxonomy" id="221992"/>
    <lineage>
        <taxon>Bacteria</taxon>
        <taxon>Pseudomonadati</taxon>
        <taxon>Pseudomonadota</taxon>
        <taxon>Betaproteobacteria</taxon>
        <taxon>Burkholderiales</taxon>
        <taxon>Burkholderiaceae</taxon>
        <taxon>Cupriavidus</taxon>
    </lineage>
</organism>
<name>A0ABM8THS3_9BURK</name>
<evidence type="ECO:0000256" key="1">
    <source>
        <dbReference type="SAM" id="SignalP"/>
    </source>
</evidence>
<feature type="signal peptide" evidence="1">
    <location>
        <begin position="1"/>
        <end position="31"/>
    </location>
</feature>
<keyword evidence="1" id="KW-0732">Signal</keyword>
<keyword evidence="3" id="KW-1185">Reference proteome</keyword>
<evidence type="ECO:0000313" key="2">
    <source>
        <dbReference type="EMBL" id="CAG2147220.1"/>
    </source>
</evidence>
<comment type="caution">
    <text evidence="2">The sequence shown here is derived from an EMBL/GenBank/DDBJ whole genome shotgun (WGS) entry which is preliminary data.</text>
</comment>
<gene>
    <name evidence="2" type="ORF">LMG26411_03100</name>
</gene>
<evidence type="ECO:0008006" key="4">
    <source>
        <dbReference type="Google" id="ProtNLM"/>
    </source>
</evidence>
<dbReference type="EMBL" id="CAJPVI010000017">
    <property type="protein sequence ID" value="CAG2147220.1"/>
    <property type="molecule type" value="Genomic_DNA"/>
</dbReference>
<sequence>MDGRERRVPAWARRVGLSLCVAAGIAGGAAAQSGTITFQGAITEPSCGFEADAQGVNATCLTPAGRPVSKALRAAGLGKPTSARVGAAQLRLEPIGRRGATNAYVVVATYL</sequence>
<reference evidence="2 3" key="1">
    <citation type="submission" date="2021-03" db="EMBL/GenBank/DDBJ databases">
        <authorList>
            <person name="Peeters C."/>
        </authorList>
    </citation>
    <scope>NUCLEOTIDE SEQUENCE [LARGE SCALE GENOMIC DNA]</scope>
    <source>
        <strain evidence="2 3">LMG 26411</strain>
    </source>
</reference>
<evidence type="ECO:0000313" key="3">
    <source>
        <dbReference type="Proteomes" id="UP000672657"/>
    </source>
</evidence>
<accession>A0ABM8THS3</accession>
<protein>
    <recommendedName>
        <fullName evidence="4">Type 1 fimbrial protein</fullName>
    </recommendedName>
</protein>
<dbReference type="Proteomes" id="UP000672657">
    <property type="component" value="Unassembled WGS sequence"/>
</dbReference>
<dbReference type="RefSeq" id="WP_211954147.1">
    <property type="nucleotide sequence ID" value="NZ_CAJPVI010000017.1"/>
</dbReference>